<dbReference type="EMBL" id="JAFNEN010000505">
    <property type="protein sequence ID" value="KAG8181612.1"/>
    <property type="molecule type" value="Genomic_DNA"/>
</dbReference>
<keyword evidence="2" id="KW-1185">Reference proteome</keyword>
<organism evidence="1 2">
    <name type="scientific">Oedothorax gibbosus</name>
    <dbReference type="NCBI Taxonomy" id="931172"/>
    <lineage>
        <taxon>Eukaryota</taxon>
        <taxon>Metazoa</taxon>
        <taxon>Ecdysozoa</taxon>
        <taxon>Arthropoda</taxon>
        <taxon>Chelicerata</taxon>
        <taxon>Arachnida</taxon>
        <taxon>Araneae</taxon>
        <taxon>Araneomorphae</taxon>
        <taxon>Entelegynae</taxon>
        <taxon>Araneoidea</taxon>
        <taxon>Linyphiidae</taxon>
        <taxon>Erigoninae</taxon>
        <taxon>Oedothorax</taxon>
    </lineage>
</organism>
<evidence type="ECO:0000313" key="2">
    <source>
        <dbReference type="Proteomes" id="UP000827092"/>
    </source>
</evidence>
<gene>
    <name evidence="1" type="ORF">JTE90_017732</name>
</gene>
<dbReference type="AlphaFoldDB" id="A0AAV6UB86"/>
<evidence type="ECO:0000313" key="1">
    <source>
        <dbReference type="EMBL" id="KAG8181612.1"/>
    </source>
</evidence>
<comment type="caution">
    <text evidence="1">The sequence shown here is derived from an EMBL/GenBank/DDBJ whole genome shotgun (WGS) entry which is preliminary data.</text>
</comment>
<name>A0AAV6UB86_9ARAC</name>
<sequence length="83" mass="9170">MPDVTPILPALVPLATLLYVFGSEYLVPISTDKVDSEYDYIVASKTLMGDLKLAESPNYTITTNPVLYRSTCRTPFPNPPPHV</sequence>
<proteinExistence type="predicted"/>
<protein>
    <submittedName>
        <fullName evidence="1">Uncharacterized protein</fullName>
    </submittedName>
</protein>
<dbReference type="Proteomes" id="UP000827092">
    <property type="component" value="Unassembled WGS sequence"/>
</dbReference>
<reference evidence="1 2" key="1">
    <citation type="journal article" date="2022" name="Nat. Ecol. Evol.">
        <title>A masculinizing supergene underlies an exaggerated male reproductive morph in a spider.</title>
        <authorList>
            <person name="Hendrickx F."/>
            <person name="De Corte Z."/>
            <person name="Sonet G."/>
            <person name="Van Belleghem S.M."/>
            <person name="Kostlbacher S."/>
            <person name="Vangestel C."/>
        </authorList>
    </citation>
    <scope>NUCLEOTIDE SEQUENCE [LARGE SCALE GENOMIC DNA]</scope>
    <source>
        <strain evidence="1">W744_W776</strain>
    </source>
</reference>
<accession>A0AAV6UB86</accession>